<evidence type="ECO:0000259" key="17">
    <source>
        <dbReference type="Pfam" id="PF00593"/>
    </source>
</evidence>
<proteinExistence type="inferred from homology"/>
<dbReference type="InterPro" id="IPR037066">
    <property type="entry name" value="Plug_dom_sf"/>
</dbReference>
<evidence type="ECO:0000256" key="8">
    <source>
        <dbReference type="ARBA" id="ARBA00023004"/>
    </source>
</evidence>
<reference evidence="20" key="1">
    <citation type="journal article" date="2019" name="Int. J. Syst. Evol. Microbiol.">
        <title>The Global Catalogue of Microorganisms (GCM) 10K type strain sequencing project: providing services to taxonomists for standard genome sequencing and annotation.</title>
        <authorList>
            <consortium name="The Broad Institute Genomics Platform"/>
            <consortium name="The Broad Institute Genome Sequencing Center for Infectious Disease"/>
            <person name="Wu L."/>
            <person name="Ma J."/>
        </authorList>
    </citation>
    <scope>NUCLEOTIDE SEQUENCE [LARGE SCALE GENOMIC DNA]</scope>
    <source>
        <strain evidence="20">CGMCC 1.10832</strain>
    </source>
</reference>
<dbReference type="RefSeq" id="WP_188462930.1">
    <property type="nucleotide sequence ID" value="NZ_BAABHU010000006.1"/>
</dbReference>
<dbReference type="Proteomes" id="UP000636010">
    <property type="component" value="Unassembled WGS sequence"/>
</dbReference>
<dbReference type="Pfam" id="PF13620">
    <property type="entry name" value="CarboxypepD_reg"/>
    <property type="match status" value="1"/>
</dbReference>
<comment type="similarity">
    <text evidence="2 14 15">Belongs to the TonB-dependent receptor family.</text>
</comment>
<evidence type="ECO:0000313" key="20">
    <source>
        <dbReference type="Proteomes" id="UP000636010"/>
    </source>
</evidence>
<dbReference type="InterPro" id="IPR010105">
    <property type="entry name" value="TonB_sidphr_rcpt"/>
</dbReference>
<evidence type="ECO:0000256" key="12">
    <source>
        <dbReference type="ARBA" id="ARBA00023170"/>
    </source>
</evidence>
<keyword evidence="6 14" id="KW-0812">Transmembrane</keyword>
<feature type="chain" id="PRO_5046144517" evidence="16">
    <location>
        <begin position="22"/>
        <end position="835"/>
    </location>
</feature>
<sequence length="835" mass="94095">MKFKNLLFIGSLLLISASSYAQIQVKGRVFNSEGSALPGVTVSLYQEQVVEGAITDRDGQFEIAVDGTGNYQLELRSVGFQTYTRQLSLLEKKVYKLDDIKLQDDKVELQMVEIIGRQQKDYNSDYSFSATKTGIKNKELPQALIAVTKELIADRQAFQVTDAVKTVSGVSNLSFYNHFNIRGITQNESGQILNGMRTRQFYFIQPITSNIERVEVLKGPASVTFSSADPGGSINLVTKKPLKEDRKEISLSMGSFSTLRGTLDFTGPIDKEGKLLYRLNAGVQKANSFRDLVQNNVVLASPSFSYIPDETTAVNVELIYSNALGNVDRGQPIFGAVPGETGLNNVQTPISLNLGATNDYYQSEQWVMTTSLFKKLADNISFNGAYMKQTWSENLQEHRTENRFAIDSAGNPVDNLIQMRYAERQQFWNIDNINAYFNFDLKTGNINHKLLAGYDLHSWNVSNGGGQNSARGYRLADGSVTRTYDPAQGSKFLYTEIDGVKLPQPNVDYFNLTNPSNTIKNVQNYTMNSVFEIPSNLSVTHGAYIQEQLNFGKLTALLSARYEWFNDFTNYGKTNQQSFSNQSFIPRVGLSYELNRNINIYVTYLEGFQPQSNTVELMPNTESYIWNPNSAAQFDPLLSDLKEIGAKGVFFGGDITTSVAIYEINQNNILVPSKEDPDFLVQRGSDRSRGFEWDISGYALPNLQINASYSFIEAIIMDDDNEALIGERKENTPRHNVNLWARYDFRFTSVLKGLGIGFGMQHRGERIPWQTRDFMIPAFTVFDAAIYYKPINSNMQLMVKMNNILNKTYWLGAINYTRLFPGAPRNSLLTITYKF</sequence>
<dbReference type="PROSITE" id="PS52016">
    <property type="entry name" value="TONB_DEPENDENT_REC_3"/>
    <property type="match status" value="1"/>
</dbReference>
<dbReference type="Gene3D" id="2.40.170.20">
    <property type="entry name" value="TonB-dependent receptor, beta-barrel domain"/>
    <property type="match status" value="1"/>
</dbReference>
<protein>
    <submittedName>
        <fullName evidence="19">Ligand-gated channel</fullName>
    </submittedName>
</protein>
<evidence type="ECO:0000256" key="4">
    <source>
        <dbReference type="ARBA" id="ARBA00022452"/>
    </source>
</evidence>
<evidence type="ECO:0000256" key="2">
    <source>
        <dbReference type="ARBA" id="ARBA00009810"/>
    </source>
</evidence>
<name>A0ABQ1M4U1_9BACT</name>
<keyword evidence="20" id="KW-1185">Reference proteome</keyword>
<evidence type="ECO:0000256" key="14">
    <source>
        <dbReference type="PROSITE-ProRule" id="PRU01360"/>
    </source>
</evidence>
<comment type="subcellular location">
    <subcellularLocation>
        <location evidence="1 14">Cell outer membrane</location>
        <topology evidence="1 14">Multi-pass membrane protein</topology>
    </subcellularLocation>
</comment>
<dbReference type="Gene3D" id="2.60.40.1120">
    <property type="entry name" value="Carboxypeptidase-like, regulatory domain"/>
    <property type="match status" value="1"/>
</dbReference>
<evidence type="ECO:0000256" key="16">
    <source>
        <dbReference type="SAM" id="SignalP"/>
    </source>
</evidence>
<keyword evidence="4 14" id="KW-1134">Transmembrane beta strand</keyword>
<dbReference type="NCBIfam" id="TIGR01783">
    <property type="entry name" value="TonB-siderophor"/>
    <property type="match status" value="1"/>
</dbReference>
<evidence type="ECO:0000256" key="10">
    <source>
        <dbReference type="ARBA" id="ARBA00023077"/>
    </source>
</evidence>
<keyword evidence="7 16" id="KW-0732">Signal</keyword>
<dbReference type="Pfam" id="PF07715">
    <property type="entry name" value="Plug"/>
    <property type="match status" value="1"/>
</dbReference>
<evidence type="ECO:0000256" key="3">
    <source>
        <dbReference type="ARBA" id="ARBA00022448"/>
    </source>
</evidence>
<evidence type="ECO:0000256" key="11">
    <source>
        <dbReference type="ARBA" id="ARBA00023136"/>
    </source>
</evidence>
<gene>
    <name evidence="19" type="primary">fhuA</name>
    <name evidence="19" type="ORF">GCM10011506_20060</name>
</gene>
<keyword evidence="9" id="KW-0406">Ion transport</keyword>
<feature type="domain" description="TonB-dependent receptor plug" evidence="18">
    <location>
        <begin position="137"/>
        <end position="232"/>
    </location>
</feature>
<evidence type="ECO:0000256" key="9">
    <source>
        <dbReference type="ARBA" id="ARBA00023065"/>
    </source>
</evidence>
<dbReference type="InterPro" id="IPR000531">
    <property type="entry name" value="Beta-barrel_TonB"/>
</dbReference>
<evidence type="ECO:0000256" key="1">
    <source>
        <dbReference type="ARBA" id="ARBA00004571"/>
    </source>
</evidence>
<evidence type="ECO:0000256" key="6">
    <source>
        <dbReference type="ARBA" id="ARBA00022692"/>
    </source>
</evidence>
<organism evidence="19 20">
    <name type="scientific">Marivirga lumbricoides</name>
    <dbReference type="NCBI Taxonomy" id="1046115"/>
    <lineage>
        <taxon>Bacteria</taxon>
        <taxon>Pseudomonadati</taxon>
        <taxon>Bacteroidota</taxon>
        <taxon>Cytophagia</taxon>
        <taxon>Cytophagales</taxon>
        <taxon>Marivirgaceae</taxon>
        <taxon>Marivirga</taxon>
    </lineage>
</organism>
<feature type="signal peptide" evidence="16">
    <location>
        <begin position="1"/>
        <end position="21"/>
    </location>
</feature>
<evidence type="ECO:0000256" key="7">
    <source>
        <dbReference type="ARBA" id="ARBA00022729"/>
    </source>
</evidence>
<dbReference type="EMBL" id="BMEC01000006">
    <property type="protein sequence ID" value="GGC34698.1"/>
    <property type="molecule type" value="Genomic_DNA"/>
</dbReference>
<accession>A0ABQ1M4U1</accession>
<keyword evidence="10 15" id="KW-0798">TonB box</keyword>
<dbReference type="InterPro" id="IPR008969">
    <property type="entry name" value="CarboxyPept-like_regulatory"/>
</dbReference>
<dbReference type="Gene3D" id="2.170.130.10">
    <property type="entry name" value="TonB-dependent receptor, plug domain"/>
    <property type="match status" value="1"/>
</dbReference>
<evidence type="ECO:0000256" key="5">
    <source>
        <dbReference type="ARBA" id="ARBA00022496"/>
    </source>
</evidence>
<evidence type="ECO:0000259" key="18">
    <source>
        <dbReference type="Pfam" id="PF07715"/>
    </source>
</evidence>
<keyword evidence="5" id="KW-0410">Iron transport</keyword>
<dbReference type="PANTHER" id="PTHR32552:SF68">
    <property type="entry name" value="FERRICHROME OUTER MEMBRANE TRANSPORTER_PHAGE RECEPTOR"/>
    <property type="match status" value="1"/>
</dbReference>
<keyword evidence="3 14" id="KW-0813">Transport</keyword>
<dbReference type="SUPFAM" id="SSF49464">
    <property type="entry name" value="Carboxypeptidase regulatory domain-like"/>
    <property type="match status" value="1"/>
</dbReference>
<keyword evidence="11 14" id="KW-0472">Membrane</keyword>
<keyword evidence="8" id="KW-0408">Iron</keyword>
<evidence type="ECO:0000256" key="13">
    <source>
        <dbReference type="ARBA" id="ARBA00023237"/>
    </source>
</evidence>
<evidence type="ECO:0000313" key="19">
    <source>
        <dbReference type="EMBL" id="GGC34698.1"/>
    </source>
</evidence>
<dbReference type="PANTHER" id="PTHR32552">
    <property type="entry name" value="FERRICHROME IRON RECEPTOR-RELATED"/>
    <property type="match status" value="1"/>
</dbReference>
<dbReference type="CDD" id="cd01347">
    <property type="entry name" value="ligand_gated_channel"/>
    <property type="match status" value="1"/>
</dbReference>
<keyword evidence="12" id="KW-0675">Receptor</keyword>
<keyword evidence="13 14" id="KW-0998">Cell outer membrane</keyword>
<dbReference type="SUPFAM" id="SSF56935">
    <property type="entry name" value="Porins"/>
    <property type="match status" value="1"/>
</dbReference>
<comment type="caution">
    <text evidence="19">The sequence shown here is derived from an EMBL/GenBank/DDBJ whole genome shotgun (WGS) entry which is preliminary data.</text>
</comment>
<feature type="domain" description="TonB-dependent receptor-like beta-barrel" evidence="17">
    <location>
        <begin position="376"/>
        <end position="804"/>
    </location>
</feature>
<evidence type="ECO:0000256" key="15">
    <source>
        <dbReference type="RuleBase" id="RU003357"/>
    </source>
</evidence>
<dbReference type="InterPro" id="IPR012910">
    <property type="entry name" value="Plug_dom"/>
</dbReference>
<dbReference type="InterPro" id="IPR039426">
    <property type="entry name" value="TonB-dep_rcpt-like"/>
</dbReference>
<dbReference type="InterPro" id="IPR036942">
    <property type="entry name" value="Beta-barrel_TonB_sf"/>
</dbReference>
<dbReference type="Pfam" id="PF00593">
    <property type="entry name" value="TonB_dep_Rec_b-barrel"/>
    <property type="match status" value="1"/>
</dbReference>